<organism evidence="1 2">
    <name type="scientific">Roseiarcus fermentans</name>
    <dbReference type="NCBI Taxonomy" id="1473586"/>
    <lineage>
        <taxon>Bacteria</taxon>
        <taxon>Pseudomonadati</taxon>
        <taxon>Pseudomonadota</taxon>
        <taxon>Alphaproteobacteria</taxon>
        <taxon>Hyphomicrobiales</taxon>
        <taxon>Roseiarcaceae</taxon>
        <taxon>Roseiarcus</taxon>
    </lineage>
</organism>
<dbReference type="Proteomes" id="UP000253529">
    <property type="component" value="Unassembled WGS sequence"/>
</dbReference>
<dbReference type="RefSeq" id="WP_113889183.1">
    <property type="nucleotide sequence ID" value="NZ_QNRK01000010.1"/>
</dbReference>
<dbReference type="AlphaFoldDB" id="A0A366FJ79"/>
<gene>
    <name evidence="1" type="ORF">DFR50_11064</name>
</gene>
<dbReference type="EMBL" id="QNRK01000010">
    <property type="protein sequence ID" value="RBP14040.1"/>
    <property type="molecule type" value="Genomic_DNA"/>
</dbReference>
<accession>A0A366FJ79</accession>
<name>A0A366FJ79_9HYPH</name>
<dbReference type="OrthoDB" id="8086141at2"/>
<evidence type="ECO:0000313" key="2">
    <source>
        <dbReference type="Proteomes" id="UP000253529"/>
    </source>
</evidence>
<evidence type="ECO:0000313" key="1">
    <source>
        <dbReference type="EMBL" id="RBP14040.1"/>
    </source>
</evidence>
<keyword evidence="2" id="KW-1185">Reference proteome</keyword>
<proteinExistence type="predicted"/>
<sequence length="68" mass="7088">MTLAELFEAVKDLPPETPVCVAEIDEAAGANVDGVEVVRDAKLESDAADATEAVEFGAGADTVVVLRW</sequence>
<protein>
    <submittedName>
        <fullName evidence="1">Uncharacterized protein</fullName>
    </submittedName>
</protein>
<comment type="caution">
    <text evidence="1">The sequence shown here is derived from an EMBL/GenBank/DDBJ whole genome shotgun (WGS) entry which is preliminary data.</text>
</comment>
<reference evidence="1 2" key="1">
    <citation type="submission" date="2018-06" db="EMBL/GenBank/DDBJ databases">
        <title>Genomic Encyclopedia of Type Strains, Phase IV (KMG-IV): sequencing the most valuable type-strain genomes for metagenomic binning, comparative biology and taxonomic classification.</title>
        <authorList>
            <person name="Goeker M."/>
        </authorList>
    </citation>
    <scope>NUCLEOTIDE SEQUENCE [LARGE SCALE GENOMIC DNA]</scope>
    <source>
        <strain evidence="1 2">DSM 24875</strain>
    </source>
</reference>